<evidence type="ECO:0000313" key="1">
    <source>
        <dbReference type="EMBL" id="DAG04424.1"/>
    </source>
</evidence>
<reference evidence="1" key="1">
    <citation type="journal article" date="2021" name="Proc. Natl. Acad. Sci. U.S.A.">
        <title>A Catalog of Tens of Thousands of Viruses from Human Metagenomes Reveals Hidden Associations with Chronic Diseases.</title>
        <authorList>
            <person name="Tisza M.J."/>
            <person name="Buck C.B."/>
        </authorList>
    </citation>
    <scope>NUCLEOTIDE SEQUENCE</scope>
    <source>
        <strain evidence="1">Ctyg07</strain>
    </source>
</reference>
<proteinExistence type="predicted"/>
<accession>A0A8S5VCL1</accession>
<organism evidence="1">
    <name type="scientific">Siphoviridae sp. ctyg07</name>
    <dbReference type="NCBI Taxonomy" id="2825747"/>
    <lineage>
        <taxon>Viruses</taxon>
        <taxon>Duplodnaviria</taxon>
        <taxon>Heunggongvirae</taxon>
        <taxon>Uroviricota</taxon>
        <taxon>Caudoviricetes</taxon>
    </lineage>
</organism>
<dbReference type="EMBL" id="BK016243">
    <property type="protein sequence ID" value="DAG04424.1"/>
    <property type="molecule type" value="Genomic_DNA"/>
</dbReference>
<protein>
    <submittedName>
        <fullName evidence="1">Uncharacterized protein</fullName>
    </submittedName>
</protein>
<sequence length="148" mass="15908">MAAAFQKVTRLPVNPPDDWKIDTAGFIVTTSRKPSTRRHLFKAERLISDNSGRVMAAVAHTEDTSVSAMVAAMRKADRDAVILATVSDHLTGDGWEIDPMIPGTDSGITAYRAGIAIMIYGDGKVVCSDLTAAIYAESVVKVVNEEMP</sequence>
<name>A0A8S5VCL1_9CAUD</name>